<dbReference type="EMBL" id="JADBEE010000001">
    <property type="protein sequence ID" value="MBE1513990.1"/>
    <property type="molecule type" value="Genomic_DNA"/>
</dbReference>
<evidence type="ECO:0000256" key="9">
    <source>
        <dbReference type="ARBA" id="ARBA00023268"/>
    </source>
</evidence>
<dbReference type="Gene3D" id="3.40.50.11610">
    <property type="entry name" value="Multifunctional 2-oxoglutarate metabolism enzyme, C-terminal domain"/>
    <property type="match status" value="1"/>
</dbReference>
<gene>
    <name evidence="14" type="ORF">H4W26_000745</name>
</gene>
<evidence type="ECO:0000256" key="3">
    <source>
        <dbReference type="ARBA" id="ARBA00004813"/>
    </source>
</evidence>
<evidence type="ECO:0000256" key="1">
    <source>
        <dbReference type="ARBA" id="ARBA00001946"/>
    </source>
</evidence>
<evidence type="ECO:0000256" key="2">
    <source>
        <dbReference type="ARBA" id="ARBA00001964"/>
    </source>
</evidence>
<dbReference type="Pfam" id="PF00676">
    <property type="entry name" value="E1_dh"/>
    <property type="match status" value="1"/>
</dbReference>
<keyword evidence="15" id="KW-1185">Reference proteome</keyword>
<dbReference type="Pfam" id="PF02779">
    <property type="entry name" value="Transket_pyr"/>
    <property type="match status" value="1"/>
</dbReference>
<evidence type="ECO:0000256" key="12">
    <source>
        <dbReference type="SAM" id="MobiDB-lite"/>
    </source>
</evidence>
<organism evidence="14 15">
    <name type="scientific">Nesterenkonia halotolerans</name>
    <dbReference type="NCBI Taxonomy" id="225325"/>
    <lineage>
        <taxon>Bacteria</taxon>
        <taxon>Bacillati</taxon>
        <taxon>Actinomycetota</taxon>
        <taxon>Actinomycetes</taxon>
        <taxon>Micrococcales</taxon>
        <taxon>Micrococcaceae</taxon>
        <taxon>Nesterenkonia</taxon>
    </lineage>
</organism>
<accession>A0ABR9J4S6</accession>
<dbReference type="NCBIfam" id="NF006914">
    <property type="entry name" value="PRK09404.1"/>
    <property type="match status" value="1"/>
</dbReference>
<dbReference type="InterPro" id="IPR029061">
    <property type="entry name" value="THDP-binding"/>
</dbReference>
<evidence type="ECO:0000256" key="10">
    <source>
        <dbReference type="ARBA" id="ARBA00051911"/>
    </source>
</evidence>
<comment type="pathway">
    <text evidence="3">Carbohydrate metabolism; tricarboxylic acid cycle; succinyl-CoA from 2-oxoglutarate (dehydrogenase route): step 1/1.</text>
</comment>
<dbReference type="InterPro" id="IPR011603">
    <property type="entry name" value="2oxoglutarate_DH_E1"/>
</dbReference>
<dbReference type="RefSeq" id="WP_318779759.1">
    <property type="nucleotide sequence ID" value="NZ_JADBEE010000001.1"/>
</dbReference>
<dbReference type="InterPro" id="IPR042179">
    <property type="entry name" value="KGD_C_sf"/>
</dbReference>
<dbReference type="Gene3D" id="1.10.287.1150">
    <property type="entry name" value="TPP helical domain"/>
    <property type="match status" value="1"/>
</dbReference>
<dbReference type="Gene3D" id="3.40.50.970">
    <property type="match status" value="1"/>
</dbReference>
<evidence type="ECO:0000256" key="6">
    <source>
        <dbReference type="ARBA" id="ARBA00022842"/>
    </source>
</evidence>
<comment type="cofactor">
    <cofactor evidence="2">
        <name>thiamine diphosphate</name>
        <dbReference type="ChEBI" id="CHEBI:58937"/>
    </cofactor>
</comment>
<dbReference type="InterPro" id="IPR001017">
    <property type="entry name" value="DH_E1"/>
</dbReference>
<comment type="cofactor">
    <cofactor evidence="1">
        <name>Mg(2+)</name>
        <dbReference type="ChEBI" id="CHEBI:18420"/>
    </cofactor>
</comment>
<dbReference type="SMART" id="SM00861">
    <property type="entry name" value="Transket_pyr"/>
    <property type="match status" value="1"/>
</dbReference>
<feature type="compositionally biased region" description="Low complexity" evidence="12">
    <location>
        <begin position="82"/>
        <end position="96"/>
    </location>
</feature>
<dbReference type="InterPro" id="IPR005475">
    <property type="entry name" value="Transketolase-like_Pyr-bd"/>
</dbReference>
<comment type="catalytic activity">
    <reaction evidence="10">
        <text>N(6)-[(R)-lipoyl]-L-lysyl-[protein] + 2-oxoglutarate + H(+) = N(6)-[(R)-S(8)-succinyldihydrolipoyl]-L-lysyl-[protein] + CO2</text>
        <dbReference type="Rhea" id="RHEA:12188"/>
        <dbReference type="Rhea" id="RHEA-COMP:10474"/>
        <dbReference type="Rhea" id="RHEA-COMP:20092"/>
        <dbReference type="ChEBI" id="CHEBI:15378"/>
        <dbReference type="ChEBI" id="CHEBI:16526"/>
        <dbReference type="ChEBI" id="CHEBI:16810"/>
        <dbReference type="ChEBI" id="CHEBI:83099"/>
        <dbReference type="ChEBI" id="CHEBI:83120"/>
        <dbReference type="EC" id="1.2.4.2"/>
    </reaction>
</comment>
<dbReference type="InterPro" id="IPR023213">
    <property type="entry name" value="CAT-like_dom_sf"/>
</dbReference>
<keyword evidence="8" id="KW-0786">Thiamine pyrophosphate</keyword>
<feature type="compositionally biased region" description="Polar residues" evidence="12">
    <location>
        <begin position="114"/>
        <end position="134"/>
    </location>
</feature>
<dbReference type="PANTHER" id="PTHR23152:SF4">
    <property type="entry name" value="2-OXOADIPATE DEHYDROGENASE COMPLEX COMPONENT E1"/>
    <property type="match status" value="1"/>
</dbReference>
<dbReference type="InterPro" id="IPR031717">
    <property type="entry name" value="ODO-1/KGD_C"/>
</dbReference>
<dbReference type="SUPFAM" id="SSF52518">
    <property type="entry name" value="Thiamin diphosphate-binding fold (THDP-binding)"/>
    <property type="match status" value="2"/>
</dbReference>
<keyword evidence="7 14" id="KW-0560">Oxidoreductase</keyword>
<keyword evidence="6" id="KW-0460">Magnesium</keyword>
<evidence type="ECO:0000256" key="7">
    <source>
        <dbReference type="ARBA" id="ARBA00023002"/>
    </source>
</evidence>
<evidence type="ECO:0000313" key="14">
    <source>
        <dbReference type="EMBL" id="MBE1513990.1"/>
    </source>
</evidence>
<dbReference type="GO" id="GO:0004591">
    <property type="term" value="F:oxoglutarate dehydrogenase (succinyl-transferring) activity"/>
    <property type="evidence" value="ECO:0007669"/>
    <property type="project" value="UniProtKB-EC"/>
</dbReference>
<dbReference type="EC" id="1.2.4.2" evidence="14"/>
<keyword evidence="5" id="KW-0479">Metal-binding</keyword>
<feature type="compositionally biased region" description="Polar residues" evidence="12">
    <location>
        <begin position="904"/>
        <end position="918"/>
    </location>
</feature>
<feature type="domain" description="Transketolase-like pyrimidine-binding" evidence="13">
    <location>
        <begin position="986"/>
        <end position="1179"/>
    </location>
</feature>
<proteinExistence type="predicted"/>
<dbReference type="Pfam" id="PF00198">
    <property type="entry name" value="2-oxoacid_dh"/>
    <property type="match status" value="1"/>
</dbReference>
<sequence>MPELTSSRLAEEFPGNEWLVADIYDKFKDDPESVDRKWAEIFRQLEGDGDSASTSSKTSSDSAESAPSDSDSDTSESEKPKSAPSKSESSKSTASAGNGAASPGDKSGAASRASADSTPSAGNQRESRAESTPATAKPAEPDHAQKPSAEKSASSTQNKPVAPRTPTTKKSEGSSSTPIPSEPSSAKAESEEPSEKEDKVTPLKGISKAIAANMDASLTVPTATTVRAVPAKLLIDNRTVINNHLKRTRGGKVSYTHLIGYALLKALRAHPSMNVTYDVKDNKPVAIQPAHVNFGLAIDMPRPDGTRALVVPNMKAAEEMSFTDFWGAYDDVVKRARDNKLTPGDYAGTTVSLTNPGGIGTVHSVPRLSKGQAVIVGVGALEYPAEFQGASEKTLNSLAVSKVITLTSTYDHRVIQGAGSGEFLKTIHEYLLGKDGFYEEIFEALRIPYEPIHWSADIQVNPEDQINKVARIQQLIHSYRVRGHLMASVDPLEYQMRSHPDLDIESHGLTLWDLDREWPTGGFGGKSMLPLRNILGVLRDTYCRSTGVEYMHIQSPEERQWFQDEIEHPYEKPTRDEQFRILGRLNAAEAFETFLQTKFVGQKRFSLEGGESLIPLLDTILSEAADEGLDEVAIGMAHRGRINVLTNIAGKTHAQVFREFEGREAGSVTGSGDVKYHLGTRGSFTSDKGNSTSVYLAANPSHLEAVNPVLEGIVRAMQDRINQGADALNSFSVMPLLVHGDAAFAGQGVVAETLNMSQLRGYRTGGTVHVVVNNQVGFTTAPSAARSMTYSTDMAKAIQAPVFHVNADDPESVARVAQLSFRYRQRFNKDVVIDLVCYRRRGHNEGDDPSMTQPKMYNLVEAKRTTRRLYTEALVGRGDITQEEADQALRDFRQRLERVFTETHAAQTQPISTANTSDSETKGMAPMASQEETSTPDREATDTAISEDSLAHIGEVHTNIPESFTPHPKLKSLLEKRAKMAREGGIDWGFAEIAAFGSLLMEGTEVRLAGQDSRRGTFVQRHAVFHDRVNGDEWYPLKNLTEDQSRFFIYDSLLSEYGALGFEYGYSVENPHALVLWEAQFGDFVNGAQIIIDEFIATAEQKWGQKSSVVMLLPHGYEGQGPDHSSGRPERFLQLCAEDNMTVVLPSSGANYFHLLRRQAVARPRRPLIVFSPKQLLRLKAAANSVEDFTTGTFQEVIGDHEVDASKVKRVLIVSGRLYYDLIATRAKHKDETTAIVRLEQLYPMPVEELQAELDRFTSAEEFVYAQDEPINQGPWPFLGLNLQPRLTQDLKLVSRAESAATSVGQAKRHAKELEGLLSKAFPHLDL</sequence>
<dbReference type="Pfam" id="PF16870">
    <property type="entry name" value="OxoGdeHyase_C"/>
    <property type="match status" value="1"/>
</dbReference>
<evidence type="ECO:0000256" key="5">
    <source>
        <dbReference type="ARBA" id="ARBA00022723"/>
    </source>
</evidence>
<feature type="compositionally biased region" description="Basic and acidic residues" evidence="12">
    <location>
        <begin position="139"/>
        <end position="149"/>
    </location>
</feature>
<comment type="caution">
    <text evidence="14">The sequence shown here is derived from an EMBL/GenBank/DDBJ whole genome shotgun (WGS) entry which is preliminary data.</text>
</comment>
<name>A0ABR9J4S6_9MICC</name>
<protein>
    <submittedName>
        <fullName evidence="14">2-oxoglutarate dehydrogenase E1 component</fullName>
        <ecNumber evidence="14">1.2.4.2</ecNumber>
    </submittedName>
</protein>
<evidence type="ECO:0000313" key="15">
    <source>
        <dbReference type="Proteomes" id="UP000636579"/>
    </source>
</evidence>
<dbReference type="InterPro" id="IPR032106">
    <property type="entry name" value="2-oxogl_dehyd_N"/>
</dbReference>
<dbReference type="NCBIfam" id="TIGR00239">
    <property type="entry name" value="2oxo_dh_E1"/>
    <property type="match status" value="1"/>
</dbReference>
<dbReference type="CDD" id="cd02016">
    <property type="entry name" value="TPP_E1_OGDC_like"/>
    <property type="match status" value="1"/>
</dbReference>
<keyword evidence="4" id="KW-0816">Tricarboxylic acid cycle</keyword>
<keyword evidence="9" id="KW-0511">Multifunctional enzyme</keyword>
<dbReference type="Gene3D" id="3.30.559.10">
    <property type="entry name" value="Chloramphenicol acetyltransferase-like domain"/>
    <property type="match status" value="1"/>
</dbReference>
<feature type="compositionally biased region" description="Low complexity" evidence="12">
    <location>
        <begin position="50"/>
        <end position="69"/>
    </location>
</feature>
<evidence type="ECO:0000256" key="4">
    <source>
        <dbReference type="ARBA" id="ARBA00022532"/>
    </source>
</evidence>
<dbReference type="Proteomes" id="UP000636579">
    <property type="component" value="Unassembled WGS sequence"/>
</dbReference>
<evidence type="ECO:0000256" key="11">
    <source>
        <dbReference type="ARBA" id="ARBA00052761"/>
    </source>
</evidence>
<dbReference type="NCBIfam" id="NF008907">
    <property type="entry name" value="PRK12270.1"/>
    <property type="match status" value="1"/>
</dbReference>
<feature type="compositionally biased region" description="Low complexity" evidence="12">
    <location>
        <begin position="173"/>
        <end position="187"/>
    </location>
</feature>
<dbReference type="Gene3D" id="3.40.50.12470">
    <property type="match status" value="1"/>
</dbReference>
<feature type="region of interest" description="Disordered" evidence="12">
    <location>
        <begin position="902"/>
        <end position="943"/>
    </location>
</feature>
<dbReference type="SUPFAM" id="SSF52777">
    <property type="entry name" value="CoA-dependent acyltransferases"/>
    <property type="match status" value="1"/>
</dbReference>
<evidence type="ECO:0000256" key="8">
    <source>
        <dbReference type="ARBA" id="ARBA00023052"/>
    </source>
</evidence>
<dbReference type="Pfam" id="PF16078">
    <property type="entry name" value="2-oxogl_dehyd_N"/>
    <property type="match status" value="1"/>
</dbReference>
<reference evidence="14 15" key="1">
    <citation type="submission" date="2020-10" db="EMBL/GenBank/DDBJ databases">
        <title>Sequencing the genomes of 1000 actinobacteria strains.</title>
        <authorList>
            <person name="Klenk H.-P."/>
        </authorList>
    </citation>
    <scope>NUCLEOTIDE SEQUENCE [LARGE SCALE GENOMIC DNA]</scope>
    <source>
        <strain evidence="14 15">DSM 15474</strain>
    </source>
</reference>
<dbReference type="PANTHER" id="PTHR23152">
    <property type="entry name" value="2-OXOGLUTARATE DEHYDROGENASE"/>
    <property type="match status" value="1"/>
</dbReference>
<dbReference type="InterPro" id="IPR001078">
    <property type="entry name" value="2-oxoacid_DH_actylTfrase"/>
</dbReference>
<feature type="region of interest" description="Disordered" evidence="12">
    <location>
        <begin position="40"/>
        <end position="202"/>
    </location>
</feature>
<evidence type="ECO:0000259" key="13">
    <source>
        <dbReference type="SMART" id="SM00861"/>
    </source>
</evidence>
<comment type="catalytic activity">
    <reaction evidence="11">
        <text>N(6)-[(R)-dihydrolipoyl]-L-lysyl-[protein] + succinyl-CoA = N(6)-[(R)-S(8)-succinyldihydrolipoyl]-L-lysyl-[protein] + CoA</text>
        <dbReference type="Rhea" id="RHEA:15213"/>
        <dbReference type="Rhea" id="RHEA-COMP:10475"/>
        <dbReference type="Rhea" id="RHEA-COMP:20092"/>
        <dbReference type="ChEBI" id="CHEBI:57287"/>
        <dbReference type="ChEBI" id="CHEBI:57292"/>
        <dbReference type="ChEBI" id="CHEBI:83100"/>
        <dbReference type="ChEBI" id="CHEBI:83120"/>
        <dbReference type="EC" id="2.3.1.61"/>
    </reaction>
</comment>